<evidence type="ECO:0000313" key="4">
    <source>
        <dbReference type="Proteomes" id="UP001164746"/>
    </source>
</evidence>
<protein>
    <submittedName>
        <fullName evidence="3">Uncharacterized protein</fullName>
    </submittedName>
</protein>
<evidence type="ECO:0000256" key="1">
    <source>
        <dbReference type="SAM" id="MobiDB-lite"/>
    </source>
</evidence>
<name>A0ABY7DJS9_MYAAR</name>
<gene>
    <name evidence="3" type="ORF">MAR_029551</name>
</gene>
<sequence>MVLVGGTSRQKSGEQSTLPSERMRWKHTSLYSRRLALEAGDHGTSSLELFPSCAAFSFRTNIAAGRTVRNAPKESTASSLTSTASKPRQKYITVAKSVPSTTGFTKISSQSVNNEHQTQNYSILPDGHQLLNGKQFGLMTGNENWTRYEEEKKKQAELIDETVNVTSPTDVDSTDIGLDLKAGKNVIDGQGSKNNDGDSTDRDEKKIGNALVGHEEENLDPQLKGQNNNVDIDIENGSERERIDSEVDGDEDNDEIDDVMQDSKDESGEFKKKNVTNDDFSIASKDLDDEYEYFEENDKDVTAIPYQSNKMNVPSRSGMKTSIGSGEFGHSQTDSDSGVGFSMGLVIMLIITIMAVLVERFIVFRGRTPSSMSAGSSDREASKGLLANEYA</sequence>
<dbReference type="EMBL" id="CP111013">
    <property type="protein sequence ID" value="WAQ96861.1"/>
    <property type="molecule type" value="Genomic_DNA"/>
</dbReference>
<keyword evidence="2" id="KW-0472">Membrane</keyword>
<evidence type="ECO:0000256" key="2">
    <source>
        <dbReference type="SAM" id="Phobius"/>
    </source>
</evidence>
<feature type="compositionally biased region" description="Basic and acidic residues" evidence="1">
    <location>
        <begin position="195"/>
        <end position="204"/>
    </location>
</feature>
<keyword evidence="2" id="KW-0812">Transmembrane</keyword>
<feature type="compositionally biased region" description="Polar residues" evidence="1">
    <location>
        <begin position="7"/>
        <end position="19"/>
    </location>
</feature>
<feature type="region of interest" description="Disordered" evidence="1">
    <location>
        <begin position="1"/>
        <end position="22"/>
    </location>
</feature>
<keyword evidence="4" id="KW-1185">Reference proteome</keyword>
<feature type="region of interest" description="Disordered" evidence="1">
    <location>
        <begin position="185"/>
        <end position="204"/>
    </location>
</feature>
<reference evidence="3" key="1">
    <citation type="submission" date="2022-11" db="EMBL/GenBank/DDBJ databases">
        <title>Centuries of genome instability and evolution in soft-shell clam transmissible cancer (bioRxiv).</title>
        <authorList>
            <person name="Hart S.F.M."/>
            <person name="Yonemitsu M.A."/>
            <person name="Giersch R.M."/>
            <person name="Beal B.F."/>
            <person name="Arriagada G."/>
            <person name="Davis B.W."/>
            <person name="Ostrander E.A."/>
            <person name="Goff S.P."/>
            <person name="Metzger M.J."/>
        </authorList>
    </citation>
    <scope>NUCLEOTIDE SEQUENCE</scope>
    <source>
        <strain evidence="3">MELC-2E11</strain>
        <tissue evidence="3">Siphon/mantle</tissue>
    </source>
</reference>
<dbReference type="Proteomes" id="UP001164746">
    <property type="component" value="Chromosome 2"/>
</dbReference>
<accession>A0ABY7DJS9</accession>
<keyword evidence="2" id="KW-1133">Transmembrane helix</keyword>
<evidence type="ECO:0000313" key="3">
    <source>
        <dbReference type="EMBL" id="WAQ96861.1"/>
    </source>
</evidence>
<feature type="transmembrane region" description="Helical" evidence="2">
    <location>
        <begin position="341"/>
        <end position="363"/>
    </location>
</feature>
<feature type="compositionally biased region" description="Acidic residues" evidence="1">
    <location>
        <begin position="246"/>
        <end position="257"/>
    </location>
</feature>
<organism evidence="3 4">
    <name type="scientific">Mya arenaria</name>
    <name type="common">Soft-shell clam</name>
    <dbReference type="NCBI Taxonomy" id="6604"/>
    <lineage>
        <taxon>Eukaryota</taxon>
        <taxon>Metazoa</taxon>
        <taxon>Spiralia</taxon>
        <taxon>Lophotrochozoa</taxon>
        <taxon>Mollusca</taxon>
        <taxon>Bivalvia</taxon>
        <taxon>Autobranchia</taxon>
        <taxon>Heteroconchia</taxon>
        <taxon>Euheterodonta</taxon>
        <taxon>Imparidentia</taxon>
        <taxon>Neoheterodontei</taxon>
        <taxon>Myida</taxon>
        <taxon>Myoidea</taxon>
        <taxon>Myidae</taxon>
        <taxon>Mya</taxon>
    </lineage>
</organism>
<proteinExistence type="predicted"/>
<feature type="region of interest" description="Disordered" evidence="1">
    <location>
        <begin position="213"/>
        <end position="257"/>
    </location>
</feature>